<dbReference type="Pfam" id="PF10806">
    <property type="entry name" value="SAM35"/>
    <property type="match status" value="1"/>
</dbReference>
<dbReference type="OrthoDB" id="198787at2759"/>
<reference evidence="1 2" key="1">
    <citation type="journal article" date="2019" name="BMC Genomics">
        <title>Chromosome level assembly and comparative genome analysis confirm lager-brewing yeasts originated from a single hybridization.</title>
        <authorList>
            <person name="Salazar A.N."/>
            <person name="Gorter de Vries A.R."/>
            <person name="van den Broek M."/>
            <person name="Brouwers N."/>
            <person name="de la Torre Cortes P."/>
            <person name="Kuijpers N.G.A."/>
            <person name="Daran J.G."/>
            <person name="Abeel T."/>
        </authorList>
    </citation>
    <scope>NUCLEOTIDE SEQUENCE [LARGE SCALE GENOMIC DNA]</scope>
    <source>
        <strain evidence="1 2">CBS 1483</strain>
    </source>
</reference>
<name>A0A6C1DT36_SACPS</name>
<protein>
    <submittedName>
        <fullName evidence="1">SAM complex subunit</fullName>
    </submittedName>
</protein>
<accession>A0A6C1DT36</accession>
<proteinExistence type="predicted"/>
<evidence type="ECO:0000313" key="2">
    <source>
        <dbReference type="Proteomes" id="UP000501346"/>
    </source>
</evidence>
<evidence type="ECO:0000313" key="1">
    <source>
        <dbReference type="EMBL" id="QID79931.1"/>
    </source>
</evidence>
<sequence>MVSSFSVPMPVKRIFDTFPLQTYAAQTDKDEAVALEIQRRSYTFTERGGGSSELTVEGTYKLGVYNVFLEANTGAALATDPWCLFVQLALCQKNGLVLPTHSQEQTPSHTCNHEMLVLSRLSNPDEALPILVEGYKKRIIRSTVAISEIMRSRILDDAEQLMYYTLLDTVLYDCWITQILFCASDAQFMELYSCQKLSDSIVTPLDVENSLLQKLSAKSLKISLTKRNKFQFRHREIVKSMQGVYHNHHNSVNQEQVLNVLFENSKQVLLGLKDMLKSDGQPTYLHLKIASYILCITNVKEPIKLKTFVENECKELVQFAQDTLKNFVQ</sequence>
<organism evidence="1 2">
    <name type="scientific">Saccharomyces pastorianus</name>
    <name type="common">Lager yeast</name>
    <name type="synonym">Saccharomyces cerevisiae x Saccharomyces eubayanus</name>
    <dbReference type="NCBI Taxonomy" id="27292"/>
    <lineage>
        <taxon>Eukaryota</taxon>
        <taxon>Fungi</taxon>
        <taxon>Dikarya</taxon>
        <taxon>Ascomycota</taxon>
        <taxon>Saccharomycotina</taxon>
        <taxon>Saccharomycetes</taxon>
        <taxon>Saccharomycetales</taxon>
        <taxon>Saccharomycetaceae</taxon>
        <taxon>Saccharomyces</taxon>
    </lineage>
</organism>
<dbReference type="EMBL" id="CP048989">
    <property type="protein sequence ID" value="QID79931.1"/>
    <property type="molecule type" value="Genomic_DNA"/>
</dbReference>
<dbReference type="InterPro" id="IPR021211">
    <property type="entry name" value="SAM35"/>
</dbReference>
<dbReference type="Proteomes" id="UP000501346">
    <property type="component" value="Chromosome ScVIII"/>
</dbReference>
<keyword evidence="2" id="KW-1185">Reference proteome</keyword>
<dbReference type="AlphaFoldDB" id="A0A6C1DT36"/>
<gene>
    <name evidence="1" type="primary">SAM35_1</name>
    <name evidence="1" type="ORF">GRS66_002232</name>
</gene>